<organism evidence="1 2">
    <name type="scientific">Terriglobus albidus</name>
    <dbReference type="NCBI Taxonomy" id="1592106"/>
    <lineage>
        <taxon>Bacteria</taxon>
        <taxon>Pseudomonadati</taxon>
        <taxon>Acidobacteriota</taxon>
        <taxon>Terriglobia</taxon>
        <taxon>Terriglobales</taxon>
        <taxon>Acidobacteriaceae</taxon>
        <taxon>Terriglobus</taxon>
    </lineage>
</organism>
<dbReference type="EMBL" id="CP042806">
    <property type="protein sequence ID" value="QEE30824.1"/>
    <property type="molecule type" value="Genomic_DNA"/>
</dbReference>
<proteinExistence type="predicted"/>
<name>A0A5B9EGV5_9BACT</name>
<dbReference type="Proteomes" id="UP000321820">
    <property type="component" value="Chromosome"/>
</dbReference>
<reference evidence="1 2" key="1">
    <citation type="submission" date="2019-08" db="EMBL/GenBank/DDBJ databases">
        <title>Complete genome sequence of Terriglobus albidus strain ORNL.</title>
        <authorList>
            <person name="Podar M."/>
        </authorList>
    </citation>
    <scope>NUCLEOTIDE SEQUENCE [LARGE SCALE GENOMIC DNA]</scope>
    <source>
        <strain evidence="1 2">ORNL</strain>
    </source>
</reference>
<sequence length="171" mass="18652">MIRPSITSSITLALFMIVPAILYAASPPVAPADHKEYSPNHRFFLISSVKEKRTRIFRASNASAMLWEIPLYLQNADLANDGRYVAASYDGGNIFEEKVRPSDTLITFYSATGRTRVVTVGEAVADLTSLPRSSEGRPWGRVVGFQASGNLLILLNDGRAITLAPETVASH</sequence>
<accession>A0A5B9EGV5</accession>
<evidence type="ECO:0000313" key="2">
    <source>
        <dbReference type="Proteomes" id="UP000321820"/>
    </source>
</evidence>
<dbReference type="KEGG" id="talb:FTW19_24200"/>
<dbReference type="RefSeq" id="WP_147650120.1">
    <property type="nucleotide sequence ID" value="NZ_CP042806.1"/>
</dbReference>
<keyword evidence="2" id="KW-1185">Reference proteome</keyword>
<evidence type="ECO:0000313" key="1">
    <source>
        <dbReference type="EMBL" id="QEE30824.1"/>
    </source>
</evidence>
<gene>
    <name evidence="1" type="ORF">FTW19_24200</name>
</gene>
<protein>
    <submittedName>
        <fullName evidence="1">Uncharacterized protein</fullName>
    </submittedName>
</protein>
<dbReference type="AlphaFoldDB" id="A0A5B9EGV5"/>